<accession>E5E4A5</accession>
<gene>
    <name evidence="1" type="ORF">Acj61p124</name>
</gene>
<dbReference type="RefSeq" id="YP_004009741.1">
    <property type="nucleotide sequence ID" value="NC_014661.1"/>
</dbReference>
<proteinExistence type="predicted"/>
<dbReference type="EMBL" id="GU911519">
    <property type="protein sequence ID" value="ADG36089.1"/>
    <property type="molecule type" value="Genomic_DNA"/>
</dbReference>
<reference evidence="1 2" key="1">
    <citation type="journal article" date="2010" name="Virol. J.">
        <title>Genomes of the T4-related bacteriophages as windows on microbial genome evolution.</title>
        <authorList>
            <person name="Petrov V.M."/>
            <person name="Ratnayaka S."/>
            <person name="Nolan J.M."/>
            <person name="Miller E.S."/>
            <person name="Karam J.D."/>
        </authorList>
    </citation>
    <scope>NUCLEOTIDE SEQUENCE [LARGE SCALE GENOMIC DNA]</scope>
</reference>
<evidence type="ECO:0000313" key="1">
    <source>
        <dbReference type="EMBL" id="ADG36089.1"/>
    </source>
</evidence>
<keyword evidence="2" id="KW-1185">Reference proteome</keyword>
<dbReference type="Proteomes" id="UP000008730">
    <property type="component" value="Segment"/>
</dbReference>
<dbReference type="GeneID" id="9926015"/>
<dbReference type="KEGG" id="vg:9926015"/>
<name>E5E4A5_9CAUD</name>
<protein>
    <submittedName>
        <fullName evidence="1">Uncharacterized protein</fullName>
    </submittedName>
</protein>
<sequence>MSGYHITAIKKSGVLRPYKLVEEFIKTRFGV</sequence>
<evidence type="ECO:0000313" key="2">
    <source>
        <dbReference type="Proteomes" id="UP000008730"/>
    </source>
</evidence>
<organism evidence="1 2">
    <name type="scientific">Acinetobacter phage Acj61</name>
    <dbReference type="NCBI Taxonomy" id="760732"/>
    <lineage>
        <taxon>Viruses</taxon>
        <taxon>Duplodnaviria</taxon>
        <taxon>Heunggongvirae</taxon>
        <taxon>Uroviricota</taxon>
        <taxon>Caudoviricetes</taxon>
        <taxon>Pantevenvirales</taxon>
        <taxon>Straboviridae</taxon>
        <taxon>Twarogvirinae</taxon>
        <taxon>Lasallevirus</taxon>
        <taxon>Lasallevirus Acj61</taxon>
        <taxon>Acinetobacter virus Acj61</taxon>
    </lineage>
</organism>